<dbReference type="InterPro" id="IPR016161">
    <property type="entry name" value="Ald_DH/histidinol_DH"/>
</dbReference>
<keyword evidence="5 8" id="KW-0862">Zinc</keyword>
<evidence type="ECO:0000256" key="1">
    <source>
        <dbReference type="ARBA" id="ARBA00003850"/>
    </source>
</evidence>
<dbReference type="InterPro" id="IPR001692">
    <property type="entry name" value="Histidinol_DH_CS"/>
</dbReference>
<feature type="binding site" evidence="8 12">
    <location>
        <position position="234"/>
    </location>
    <ligand>
        <name>substrate</name>
    </ligand>
</feature>
<dbReference type="GeneID" id="93159031"/>
<evidence type="ECO:0000256" key="10">
    <source>
        <dbReference type="PIRSR" id="PIRSR000099-1"/>
    </source>
</evidence>
<dbReference type="InterPro" id="IPR012131">
    <property type="entry name" value="Hstdl_DH"/>
</dbReference>
<keyword evidence="8 11" id="KW-0520">NAD</keyword>
<feature type="active site" description="Proton acceptor" evidence="8 10">
    <location>
        <position position="324"/>
    </location>
</feature>
<proteinExistence type="inferred from homology"/>
<keyword evidence="8" id="KW-0028">Amino-acid biosynthesis</keyword>
<dbReference type="UniPathway" id="UPA00031">
    <property type="reaction ID" value="UER00014"/>
</dbReference>
<feature type="binding site" evidence="8 13">
    <location>
        <position position="259"/>
    </location>
    <ligand>
        <name>Zn(2+)</name>
        <dbReference type="ChEBI" id="CHEBI:29105"/>
    </ligand>
</feature>
<feature type="binding site" evidence="8 11">
    <location>
        <position position="211"/>
    </location>
    <ligand>
        <name>NAD(+)</name>
        <dbReference type="ChEBI" id="CHEBI:57540"/>
    </ligand>
</feature>
<dbReference type="GO" id="GO:0051287">
    <property type="term" value="F:NAD binding"/>
    <property type="evidence" value="ECO:0007669"/>
    <property type="project" value="InterPro"/>
</dbReference>
<keyword evidence="4 8" id="KW-0479">Metal-binding</keyword>
<dbReference type="Pfam" id="PF00815">
    <property type="entry name" value="Histidinol_dh"/>
    <property type="match status" value="1"/>
</dbReference>
<reference evidence="15 16" key="1">
    <citation type="submission" date="2019-08" db="EMBL/GenBank/DDBJ databases">
        <title>In-depth cultivation of the pig gut microbiome towards novel bacterial diversity and tailored functional studies.</title>
        <authorList>
            <person name="Wylensek D."/>
            <person name="Hitch T.C.A."/>
            <person name="Clavel T."/>
        </authorList>
    </citation>
    <scope>NUCLEOTIDE SEQUENCE [LARGE SCALE GENOMIC DNA]</scope>
    <source>
        <strain evidence="15 16">LKV-472-APC-3</strain>
    </source>
</reference>
<feature type="binding site" evidence="8 12">
    <location>
        <position position="358"/>
    </location>
    <ligand>
        <name>substrate</name>
    </ligand>
</feature>
<evidence type="ECO:0000256" key="12">
    <source>
        <dbReference type="PIRSR" id="PIRSR000099-3"/>
    </source>
</evidence>
<evidence type="ECO:0000256" key="6">
    <source>
        <dbReference type="ARBA" id="ARBA00023002"/>
    </source>
</evidence>
<feature type="binding site" evidence="8 13">
    <location>
        <position position="358"/>
    </location>
    <ligand>
        <name>Zn(2+)</name>
        <dbReference type="ChEBI" id="CHEBI:29105"/>
    </ligand>
</feature>
<protein>
    <recommendedName>
        <fullName evidence="3 8">Histidinol dehydrogenase</fullName>
        <shortName evidence="8">HDH</shortName>
        <ecNumber evidence="3 8">1.1.1.23</ecNumber>
    </recommendedName>
</protein>
<feature type="binding site" evidence="8 12">
    <location>
        <position position="325"/>
    </location>
    <ligand>
        <name>substrate</name>
    </ligand>
</feature>
<dbReference type="GO" id="GO:0000105">
    <property type="term" value="P:L-histidine biosynthetic process"/>
    <property type="evidence" value="ECO:0007669"/>
    <property type="project" value="UniProtKB-UniRule"/>
</dbReference>
<evidence type="ECO:0000256" key="8">
    <source>
        <dbReference type="HAMAP-Rule" id="MF_01024"/>
    </source>
</evidence>
<feature type="binding site" evidence="8 13">
    <location>
        <position position="256"/>
    </location>
    <ligand>
        <name>Zn(2+)</name>
        <dbReference type="ChEBI" id="CHEBI:29105"/>
    </ligand>
</feature>
<evidence type="ECO:0000256" key="4">
    <source>
        <dbReference type="ARBA" id="ARBA00022723"/>
    </source>
</evidence>
<feature type="binding site" evidence="8 13">
    <location>
        <position position="417"/>
    </location>
    <ligand>
        <name>Zn(2+)</name>
        <dbReference type="ChEBI" id="CHEBI:29105"/>
    </ligand>
</feature>
<dbReference type="PANTHER" id="PTHR21256:SF2">
    <property type="entry name" value="HISTIDINE BIOSYNTHESIS TRIFUNCTIONAL PROTEIN"/>
    <property type="match status" value="1"/>
</dbReference>
<dbReference type="Proteomes" id="UP000434241">
    <property type="component" value="Unassembled WGS sequence"/>
</dbReference>
<dbReference type="EC" id="1.1.1.23" evidence="3 8"/>
<feature type="binding site" evidence="8 12">
    <location>
        <position position="259"/>
    </location>
    <ligand>
        <name>substrate</name>
    </ligand>
</feature>
<comment type="caution">
    <text evidence="15">The sequence shown here is derived from an EMBL/GenBank/DDBJ whole genome shotgun (WGS) entry which is preliminary data.</text>
</comment>
<evidence type="ECO:0000313" key="15">
    <source>
        <dbReference type="EMBL" id="MSS56632.1"/>
    </source>
</evidence>
<dbReference type="InterPro" id="IPR022695">
    <property type="entry name" value="Histidinol_DH_monofunct"/>
</dbReference>
<evidence type="ECO:0000256" key="13">
    <source>
        <dbReference type="PIRSR" id="PIRSR000099-4"/>
    </source>
</evidence>
<feature type="binding site" evidence="8 11">
    <location>
        <position position="188"/>
    </location>
    <ligand>
        <name>NAD(+)</name>
        <dbReference type="ChEBI" id="CHEBI:57540"/>
    </ligand>
</feature>
<dbReference type="PRINTS" id="PR00083">
    <property type="entry name" value="HOLDHDRGNASE"/>
</dbReference>
<organism evidence="15 16">
    <name type="scientific">Holdemanella porci</name>
    <dbReference type="NCBI Taxonomy" id="2652276"/>
    <lineage>
        <taxon>Bacteria</taxon>
        <taxon>Bacillati</taxon>
        <taxon>Bacillota</taxon>
        <taxon>Erysipelotrichia</taxon>
        <taxon>Erysipelotrichales</taxon>
        <taxon>Erysipelotrichaceae</taxon>
        <taxon>Holdemanella</taxon>
    </lineage>
</organism>
<dbReference type="AlphaFoldDB" id="A0A6N7VID4"/>
<dbReference type="EMBL" id="VUMR01000035">
    <property type="protein sequence ID" value="MSS56632.1"/>
    <property type="molecule type" value="Genomic_DNA"/>
</dbReference>
<dbReference type="HAMAP" id="MF_01024">
    <property type="entry name" value="HisD"/>
    <property type="match status" value="1"/>
</dbReference>
<dbReference type="GO" id="GO:0005829">
    <property type="term" value="C:cytosol"/>
    <property type="evidence" value="ECO:0007669"/>
    <property type="project" value="TreeGrafter"/>
</dbReference>
<evidence type="ECO:0000256" key="9">
    <source>
        <dbReference type="PIRNR" id="PIRNR000099"/>
    </source>
</evidence>
<dbReference type="Gene3D" id="3.40.50.1980">
    <property type="entry name" value="Nitrogenase molybdenum iron protein domain"/>
    <property type="match status" value="2"/>
</dbReference>
<comment type="catalytic activity">
    <reaction evidence="7 8">
        <text>L-histidinol + 2 NAD(+) + H2O = L-histidine + 2 NADH + 3 H(+)</text>
        <dbReference type="Rhea" id="RHEA:20641"/>
        <dbReference type="ChEBI" id="CHEBI:15377"/>
        <dbReference type="ChEBI" id="CHEBI:15378"/>
        <dbReference type="ChEBI" id="CHEBI:57540"/>
        <dbReference type="ChEBI" id="CHEBI:57595"/>
        <dbReference type="ChEBI" id="CHEBI:57699"/>
        <dbReference type="ChEBI" id="CHEBI:57945"/>
        <dbReference type="EC" id="1.1.1.23"/>
    </reaction>
</comment>
<comment type="similarity">
    <text evidence="2 8 9 14">Belongs to the histidinol dehydrogenase family.</text>
</comment>
<sequence length="426" mass="46874">MLTRIYKEDKDALKEYLMSRTQDLSTDVLVTVSNIIQDVKENKDEACLKYTQQFDKVSLDTMEVSQEEWDAQILKCDDSFVEAMKLAKKNIEDFHKLQKQNGYLLQKEKGIYLGQRVLSLEAVGIYVPGGRAQYPSSVLMNALPAKIAGVQNVVMVTPPDKNGTIHPNIAYAAKLAGVDKIYKIGGAQAIAALAYGTQTIDRVDKIVGPGNIYVAAAKKLVYGTVDIDMIAGPSEILVVADEKANAEYVAADLLSQAEHDPMASAILLTTNEELLDLVNQELLKQSAVLPKKEIVEQSLKNYGKAIVCDSVEECISISNEIAPEHLELMIQNPMEHLQEVKNAGSIFLGYYTCESIGDYFGGTNHVLPTSGTARFSSALSVDSFIKKSSYLYYSKQAIEAYGKYIETIASEEHLQAHANAAKVRVK</sequence>
<evidence type="ECO:0000313" key="16">
    <source>
        <dbReference type="Proteomes" id="UP000434241"/>
    </source>
</evidence>
<dbReference type="GO" id="GO:0004399">
    <property type="term" value="F:histidinol dehydrogenase activity"/>
    <property type="evidence" value="ECO:0007669"/>
    <property type="project" value="UniProtKB-UniRule"/>
</dbReference>
<dbReference type="PIRSF" id="PIRSF000099">
    <property type="entry name" value="Histidinol_dh"/>
    <property type="match status" value="1"/>
</dbReference>
<dbReference type="RefSeq" id="WP_154556218.1">
    <property type="nucleotide sequence ID" value="NZ_VUMR01000035.1"/>
</dbReference>
<feature type="binding site" evidence="8 12">
    <location>
        <position position="417"/>
    </location>
    <ligand>
        <name>substrate</name>
    </ligand>
</feature>
<evidence type="ECO:0000256" key="2">
    <source>
        <dbReference type="ARBA" id="ARBA00010178"/>
    </source>
</evidence>
<feature type="binding site" evidence="8 12">
    <location>
        <position position="412"/>
    </location>
    <ligand>
        <name>substrate</name>
    </ligand>
</feature>
<evidence type="ECO:0000256" key="11">
    <source>
        <dbReference type="PIRSR" id="PIRSR000099-2"/>
    </source>
</evidence>
<feature type="active site" description="Proton acceptor" evidence="8 10">
    <location>
        <position position="325"/>
    </location>
</feature>
<evidence type="ECO:0000256" key="14">
    <source>
        <dbReference type="RuleBase" id="RU004175"/>
    </source>
</evidence>
<evidence type="ECO:0000256" key="7">
    <source>
        <dbReference type="ARBA" id="ARBA00049489"/>
    </source>
</evidence>
<name>A0A6N7VID4_9FIRM</name>
<dbReference type="FunFam" id="3.40.50.1980:FF:000001">
    <property type="entry name" value="Histidinol dehydrogenase"/>
    <property type="match status" value="1"/>
</dbReference>
<evidence type="ECO:0000256" key="3">
    <source>
        <dbReference type="ARBA" id="ARBA00012965"/>
    </source>
</evidence>
<gene>
    <name evidence="8 15" type="primary">hisD</name>
    <name evidence="15" type="ORF">FYJ55_06965</name>
</gene>
<dbReference type="PROSITE" id="PS00611">
    <property type="entry name" value="HISOL_DEHYDROGENASE"/>
    <property type="match status" value="1"/>
</dbReference>
<evidence type="ECO:0000256" key="5">
    <source>
        <dbReference type="ARBA" id="ARBA00022833"/>
    </source>
</evidence>
<dbReference type="GO" id="GO:0008270">
    <property type="term" value="F:zinc ion binding"/>
    <property type="evidence" value="ECO:0007669"/>
    <property type="project" value="UniProtKB-UniRule"/>
</dbReference>
<dbReference type="SUPFAM" id="SSF53720">
    <property type="entry name" value="ALDH-like"/>
    <property type="match status" value="1"/>
</dbReference>
<keyword evidence="16" id="KW-1185">Reference proteome</keyword>
<feature type="binding site" evidence="8 12">
    <location>
        <position position="256"/>
    </location>
    <ligand>
        <name>substrate</name>
    </ligand>
</feature>
<keyword evidence="6 8" id="KW-0560">Oxidoreductase</keyword>
<accession>A0A6N7VID4</accession>
<feature type="binding site" evidence="8 11">
    <location>
        <position position="126"/>
    </location>
    <ligand>
        <name>NAD(+)</name>
        <dbReference type="ChEBI" id="CHEBI:57540"/>
    </ligand>
</feature>
<comment type="function">
    <text evidence="1 8">Catalyzes the sequential NAD-dependent oxidations of L-histidinol to L-histidinaldehyde and then to L-histidine.</text>
</comment>
<comment type="cofactor">
    <cofactor evidence="8 13">
        <name>Zn(2+)</name>
        <dbReference type="ChEBI" id="CHEBI:29105"/>
    </cofactor>
    <text evidence="8 13">Binds 1 zinc ion per subunit.</text>
</comment>
<dbReference type="FunFam" id="3.40.50.1980:FF:000026">
    <property type="entry name" value="Histidinol dehydrogenase"/>
    <property type="match status" value="1"/>
</dbReference>
<keyword evidence="8" id="KW-0368">Histidine biosynthesis</keyword>
<comment type="pathway">
    <text evidence="8">Amino-acid biosynthesis; L-histidine biosynthesis; L-histidine from 5-phospho-alpha-D-ribose 1-diphosphate: step 9/9.</text>
</comment>
<dbReference type="NCBIfam" id="TIGR00069">
    <property type="entry name" value="hisD"/>
    <property type="match status" value="1"/>
</dbReference>
<dbReference type="Gene3D" id="1.20.5.1300">
    <property type="match status" value="1"/>
</dbReference>
<dbReference type="CDD" id="cd06572">
    <property type="entry name" value="Histidinol_dh"/>
    <property type="match status" value="1"/>
</dbReference>
<dbReference type="PANTHER" id="PTHR21256">
    <property type="entry name" value="HISTIDINOL DEHYDROGENASE HDH"/>
    <property type="match status" value="1"/>
</dbReference>